<evidence type="ECO:0000256" key="3">
    <source>
        <dbReference type="ARBA" id="ARBA00022452"/>
    </source>
</evidence>
<evidence type="ECO:0000256" key="6">
    <source>
        <dbReference type="ARBA" id="ARBA00023077"/>
    </source>
</evidence>
<evidence type="ECO:0000256" key="12">
    <source>
        <dbReference type="SAM" id="SignalP"/>
    </source>
</evidence>
<dbReference type="SUPFAM" id="SSF56935">
    <property type="entry name" value="Porins"/>
    <property type="match status" value="1"/>
</dbReference>
<dbReference type="InterPro" id="IPR010917">
    <property type="entry name" value="TonB_rcpt_CS"/>
</dbReference>
<name>A0A1S6HWC9_9GAMM</name>
<dbReference type="Pfam" id="PF00593">
    <property type="entry name" value="TonB_dep_Rec_b-barrel"/>
    <property type="match status" value="1"/>
</dbReference>
<feature type="signal peptide" evidence="12">
    <location>
        <begin position="1"/>
        <end position="22"/>
    </location>
</feature>
<dbReference type="GO" id="GO:0009279">
    <property type="term" value="C:cell outer membrane"/>
    <property type="evidence" value="ECO:0007669"/>
    <property type="project" value="UniProtKB-SubCell"/>
</dbReference>
<keyword evidence="3 9" id="KW-1134">Transmembrane beta strand</keyword>
<accession>A0A1S6HWC9</accession>
<protein>
    <submittedName>
        <fullName evidence="15">Outer membrane receptor for ferrienterochelin and colicins</fullName>
    </submittedName>
</protein>
<comment type="similarity">
    <text evidence="9 11">Belongs to the TonB-dependent receptor family.</text>
</comment>
<dbReference type="PANTHER" id="PTHR30069">
    <property type="entry name" value="TONB-DEPENDENT OUTER MEMBRANE RECEPTOR"/>
    <property type="match status" value="1"/>
</dbReference>
<dbReference type="STRING" id="225848.Sps_04726"/>
<feature type="chain" id="PRO_5012729588" evidence="12">
    <location>
        <begin position="23"/>
        <end position="687"/>
    </location>
</feature>
<evidence type="ECO:0000256" key="1">
    <source>
        <dbReference type="ARBA" id="ARBA00004571"/>
    </source>
</evidence>
<dbReference type="InterPro" id="IPR039426">
    <property type="entry name" value="TonB-dep_rcpt-like"/>
</dbReference>
<evidence type="ECO:0000256" key="7">
    <source>
        <dbReference type="ARBA" id="ARBA00023136"/>
    </source>
</evidence>
<evidence type="ECO:0000313" key="15">
    <source>
        <dbReference type="EMBL" id="AQS39809.1"/>
    </source>
</evidence>
<keyword evidence="4 9" id="KW-0812">Transmembrane</keyword>
<dbReference type="GO" id="GO:0015344">
    <property type="term" value="F:siderophore uptake transmembrane transporter activity"/>
    <property type="evidence" value="ECO:0007669"/>
    <property type="project" value="TreeGrafter"/>
</dbReference>
<feature type="short sequence motif" description="TonB C-terminal box" evidence="10">
    <location>
        <begin position="670"/>
        <end position="687"/>
    </location>
</feature>
<evidence type="ECO:0000256" key="9">
    <source>
        <dbReference type="PROSITE-ProRule" id="PRU01360"/>
    </source>
</evidence>
<keyword evidence="2 9" id="KW-0813">Transport</keyword>
<keyword evidence="7 9" id="KW-0472">Membrane</keyword>
<evidence type="ECO:0000256" key="2">
    <source>
        <dbReference type="ARBA" id="ARBA00022448"/>
    </source>
</evidence>
<keyword evidence="8 9" id="KW-0998">Cell outer membrane</keyword>
<evidence type="ECO:0000256" key="8">
    <source>
        <dbReference type="ARBA" id="ARBA00023237"/>
    </source>
</evidence>
<dbReference type="CDD" id="cd01347">
    <property type="entry name" value="ligand_gated_channel"/>
    <property type="match status" value="1"/>
</dbReference>
<evidence type="ECO:0000259" key="13">
    <source>
        <dbReference type="Pfam" id="PF00593"/>
    </source>
</evidence>
<keyword evidence="15" id="KW-0675">Receptor</keyword>
<dbReference type="EMBL" id="CP014782">
    <property type="protein sequence ID" value="AQS39809.1"/>
    <property type="molecule type" value="Genomic_DNA"/>
</dbReference>
<dbReference type="KEGG" id="spsw:Sps_04726"/>
<evidence type="ECO:0000256" key="11">
    <source>
        <dbReference type="RuleBase" id="RU003357"/>
    </source>
</evidence>
<dbReference type="Proteomes" id="UP000189545">
    <property type="component" value="Chromosome"/>
</dbReference>
<dbReference type="Gene3D" id="2.40.170.20">
    <property type="entry name" value="TonB-dependent receptor, beta-barrel domain"/>
    <property type="match status" value="1"/>
</dbReference>
<dbReference type="PROSITE" id="PS52016">
    <property type="entry name" value="TONB_DEPENDENT_REC_3"/>
    <property type="match status" value="1"/>
</dbReference>
<evidence type="ECO:0000256" key="5">
    <source>
        <dbReference type="ARBA" id="ARBA00022729"/>
    </source>
</evidence>
<dbReference type="InterPro" id="IPR012910">
    <property type="entry name" value="Plug_dom"/>
</dbReference>
<dbReference type="Pfam" id="PF07715">
    <property type="entry name" value="Plug"/>
    <property type="match status" value="1"/>
</dbReference>
<keyword evidence="6 11" id="KW-0798">TonB box</keyword>
<dbReference type="GO" id="GO:0044718">
    <property type="term" value="P:siderophore transmembrane transport"/>
    <property type="evidence" value="ECO:0007669"/>
    <property type="project" value="TreeGrafter"/>
</dbReference>
<reference evidence="15 16" key="1">
    <citation type="submission" date="2016-03" db="EMBL/GenBank/DDBJ databases">
        <title>Complete genome sequence of Shewanella psychrophila WP2, a deep sea bacterium isolated from west Pacific sediment.</title>
        <authorList>
            <person name="Xu G."/>
            <person name="Jian H."/>
        </authorList>
    </citation>
    <scope>NUCLEOTIDE SEQUENCE [LARGE SCALE GENOMIC DNA]</scope>
    <source>
        <strain evidence="15 16">WP2</strain>
    </source>
</reference>
<dbReference type="InterPro" id="IPR036942">
    <property type="entry name" value="Beta-barrel_TonB_sf"/>
</dbReference>
<proteinExistence type="inferred from homology"/>
<evidence type="ECO:0000259" key="14">
    <source>
        <dbReference type="Pfam" id="PF07715"/>
    </source>
</evidence>
<dbReference type="OrthoDB" id="5332150at2"/>
<keyword evidence="16" id="KW-1185">Reference proteome</keyword>
<evidence type="ECO:0000256" key="4">
    <source>
        <dbReference type="ARBA" id="ARBA00022692"/>
    </source>
</evidence>
<feature type="domain" description="TonB-dependent receptor plug" evidence="14">
    <location>
        <begin position="43"/>
        <end position="139"/>
    </location>
</feature>
<sequence>MNFMKHSLLVLIPLVFASNALATNYTEEIERITVLGVKEPMLDSIQLDDVTNKAAGDLGEQLREFNGVSSGRQGGRGFSPVIRGQQNSQLNVLLDGGIISGACPSGMDHSTSYATVGYDKITVIKGNQSVLYGAGGSGGSIFIERERPELMESGLTGKIDMTATSNSGRRKLSADVATGNDSGYIRIFGSTEQQNDYYQDGDGNDFSSGYNGKNGGIVMGFDLTPDTNVELSYEGVRDRDIFYTIKHAMDTPRADSDSWRFKLTQSINSGPFHTLELNAYSSDVEHLMDDYSVRDRWKYMRMKGLSMSNTSGGKIQGIATLGNAEVTLGMEYLNNYSDGTHLMDNGSEELDESNFRLYALEWPGVRQEEYGTFGEADITLDNKNSMRLGLRIDRNFVEATKADGEIIAYKKPIYLYNKYYNSDTTKVDETNIGAVLGFNHQLDADQALNMYITRSVVSADAGQRFRAISMHGSNWIGNPDLKAETHNQLELGWQQGNAEQNMAVSVFYDKVADYILQYRLESSQPHSIRHAVLQKNVDATLYGMEAELTQPLFENWRFRSSLSLTIGRYNSKGDDYLPQIAPISSVNTLDWHTDNWSAGMSWELAAKQSRANTDSGLDAGKTAGYGLINLFGSYNASKALAFGGGINNLLDKTYALHLNKASDSYLTEAEQVNEPGREFWVNANWKF</sequence>
<gene>
    <name evidence="15" type="ORF">Sps_04726</name>
</gene>
<evidence type="ECO:0000313" key="16">
    <source>
        <dbReference type="Proteomes" id="UP000189545"/>
    </source>
</evidence>
<feature type="domain" description="TonB-dependent receptor-like beta-barrel" evidence="13">
    <location>
        <begin position="191"/>
        <end position="649"/>
    </location>
</feature>
<dbReference type="AlphaFoldDB" id="A0A1S6HWC9"/>
<dbReference type="InterPro" id="IPR000531">
    <property type="entry name" value="Beta-barrel_TonB"/>
</dbReference>
<evidence type="ECO:0000256" key="10">
    <source>
        <dbReference type="PROSITE-ProRule" id="PRU10144"/>
    </source>
</evidence>
<dbReference type="InterPro" id="IPR037066">
    <property type="entry name" value="Plug_dom_sf"/>
</dbReference>
<dbReference type="Gene3D" id="2.170.130.10">
    <property type="entry name" value="TonB-dependent receptor, plug domain"/>
    <property type="match status" value="1"/>
</dbReference>
<dbReference type="PROSITE" id="PS01156">
    <property type="entry name" value="TONB_DEPENDENT_REC_2"/>
    <property type="match status" value="1"/>
</dbReference>
<organism evidence="15 16">
    <name type="scientific">Shewanella psychrophila</name>
    <dbReference type="NCBI Taxonomy" id="225848"/>
    <lineage>
        <taxon>Bacteria</taxon>
        <taxon>Pseudomonadati</taxon>
        <taxon>Pseudomonadota</taxon>
        <taxon>Gammaproteobacteria</taxon>
        <taxon>Alteromonadales</taxon>
        <taxon>Shewanellaceae</taxon>
        <taxon>Shewanella</taxon>
    </lineage>
</organism>
<comment type="subcellular location">
    <subcellularLocation>
        <location evidence="1 9">Cell outer membrane</location>
        <topology evidence="1 9">Multi-pass membrane protein</topology>
    </subcellularLocation>
</comment>
<dbReference type="PANTHER" id="PTHR30069:SF49">
    <property type="entry name" value="OUTER MEMBRANE PROTEIN C"/>
    <property type="match status" value="1"/>
</dbReference>
<keyword evidence="5 12" id="KW-0732">Signal</keyword>